<name>A0A2J6RE30_HYAVF</name>
<evidence type="ECO:0000313" key="2">
    <source>
        <dbReference type="EMBL" id="PMD36769.1"/>
    </source>
</evidence>
<feature type="compositionally biased region" description="Basic and acidic residues" evidence="1">
    <location>
        <begin position="464"/>
        <end position="477"/>
    </location>
</feature>
<dbReference type="OrthoDB" id="3564778at2759"/>
<feature type="compositionally biased region" description="Polar residues" evidence="1">
    <location>
        <begin position="83"/>
        <end position="98"/>
    </location>
</feature>
<keyword evidence="3" id="KW-1185">Reference proteome</keyword>
<feature type="region of interest" description="Disordered" evidence="1">
    <location>
        <begin position="29"/>
        <end position="98"/>
    </location>
</feature>
<sequence>MISERSCPTVTRLPEVSVCSDMQEATATEALATDTEIKLSALPSDKEKNQAEPPAPSHGSHAVRSIQTKSSPADSCDLEEGTTAGNSKGKTVSESVRSTVRDIKSNKIGRRTLQATVIIGILTLLYQFISLSPAFQALQVQIQGEVDSRQSVAYGFLSDCANRKSQNQPLGPDCEKYVTMTPKAPPDIDKWVIDPQASNSSSSTLATRVAVLVARNDQNLPPFAAPYVGRFDVYYIVRPAFSDLRFWVIFVVLSGAIMYWDMLSTGKVLLLVLPMLYLWMQVILDFRSWSATLEFLEACRNQENLGLPQGDDCLKYRGKELRLQPTLSLSQLVAQVSLLISLALALLQVWRECVLRLARQRPEYVLTTPWDDIYRYMESSPERQPRNSLRERPGGIIAGRRQDWPINPLELMHLGLDFQGPAAALRRGSISSISSGPSPGIDLETDILNSGMRNRLEDILYSAEELRASTPDDHSAEEPSNSTPELSL</sequence>
<evidence type="ECO:0000256" key="1">
    <source>
        <dbReference type="SAM" id="MobiDB-lite"/>
    </source>
</evidence>
<protein>
    <submittedName>
        <fullName evidence="2">Uncharacterized protein</fullName>
    </submittedName>
</protein>
<dbReference type="EMBL" id="KZ613950">
    <property type="protein sequence ID" value="PMD36769.1"/>
    <property type="molecule type" value="Genomic_DNA"/>
</dbReference>
<feature type="compositionally biased region" description="Polar residues" evidence="1">
    <location>
        <begin position="478"/>
        <end position="488"/>
    </location>
</feature>
<gene>
    <name evidence="2" type="ORF">L207DRAFT_89910</name>
</gene>
<accession>A0A2J6RE30</accession>
<dbReference type="AlphaFoldDB" id="A0A2J6RE30"/>
<organism evidence="2 3">
    <name type="scientific">Hyaloscypha variabilis (strain UAMH 11265 / GT02V1 / F)</name>
    <name type="common">Meliniomyces variabilis</name>
    <dbReference type="NCBI Taxonomy" id="1149755"/>
    <lineage>
        <taxon>Eukaryota</taxon>
        <taxon>Fungi</taxon>
        <taxon>Dikarya</taxon>
        <taxon>Ascomycota</taxon>
        <taxon>Pezizomycotina</taxon>
        <taxon>Leotiomycetes</taxon>
        <taxon>Helotiales</taxon>
        <taxon>Hyaloscyphaceae</taxon>
        <taxon>Hyaloscypha</taxon>
        <taxon>Hyaloscypha variabilis</taxon>
    </lineage>
</organism>
<proteinExistence type="predicted"/>
<dbReference type="Proteomes" id="UP000235786">
    <property type="component" value="Unassembled WGS sequence"/>
</dbReference>
<evidence type="ECO:0000313" key="3">
    <source>
        <dbReference type="Proteomes" id="UP000235786"/>
    </source>
</evidence>
<feature type="region of interest" description="Disordered" evidence="1">
    <location>
        <begin position="464"/>
        <end position="488"/>
    </location>
</feature>
<reference evidence="2 3" key="1">
    <citation type="submission" date="2016-04" db="EMBL/GenBank/DDBJ databases">
        <title>A degradative enzymes factory behind the ericoid mycorrhizal symbiosis.</title>
        <authorList>
            <consortium name="DOE Joint Genome Institute"/>
            <person name="Martino E."/>
            <person name="Morin E."/>
            <person name="Grelet G."/>
            <person name="Kuo A."/>
            <person name="Kohler A."/>
            <person name="Daghino S."/>
            <person name="Barry K."/>
            <person name="Choi C."/>
            <person name="Cichocki N."/>
            <person name="Clum A."/>
            <person name="Copeland A."/>
            <person name="Hainaut M."/>
            <person name="Haridas S."/>
            <person name="Labutti K."/>
            <person name="Lindquist E."/>
            <person name="Lipzen A."/>
            <person name="Khouja H.-R."/>
            <person name="Murat C."/>
            <person name="Ohm R."/>
            <person name="Olson A."/>
            <person name="Spatafora J."/>
            <person name="Veneault-Fourrey C."/>
            <person name="Henrissat B."/>
            <person name="Grigoriev I."/>
            <person name="Martin F."/>
            <person name="Perotto S."/>
        </authorList>
    </citation>
    <scope>NUCLEOTIDE SEQUENCE [LARGE SCALE GENOMIC DNA]</scope>
    <source>
        <strain evidence="2 3">F</strain>
    </source>
</reference>